<proteinExistence type="predicted"/>
<name>A0ABQ9ZCI6_9CRUS</name>
<sequence length="73" mass="8339">MTSLQHQSCPPYVDEDLSDHIELLQAFYAIMETIPLNCLGWNSNKNFDNKSGFGKDPYGEFCRIGDAKAKMFF</sequence>
<evidence type="ECO:0000313" key="2">
    <source>
        <dbReference type="Proteomes" id="UP001234178"/>
    </source>
</evidence>
<gene>
    <name evidence="1" type="ORF">OUZ56_019747</name>
</gene>
<reference evidence="1 2" key="1">
    <citation type="journal article" date="2023" name="Nucleic Acids Res.">
        <title>The hologenome of Daphnia magna reveals possible DNA methylation and microbiome-mediated evolution of the host genome.</title>
        <authorList>
            <person name="Chaturvedi A."/>
            <person name="Li X."/>
            <person name="Dhandapani V."/>
            <person name="Marshall H."/>
            <person name="Kissane S."/>
            <person name="Cuenca-Cambronero M."/>
            <person name="Asole G."/>
            <person name="Calvet F."/>
            <person name="Ruiz-Romero M."/>
            <person name="Marangio P."/>
            <person name="Guigo R."/>
            <person name="Rago D."/>
            <person name="Mirbahai L."/>
            <person name="Eastwood N."/>
            <person name="Colbourne J.K."/>
            <person name="Zhou J."/>
            <person name="Mallon E."/>
            <person name="Orsini L."/>
        </authorList>
    </citation>
    <scope>NUCLEOTIDE SEQUENCE [LARGE SCALE GENOMIC DNA]</scope>
    <source>
        <strain evidence="1">LRV0_1</strain>
    </source>
</reference>
<evidence type="ECO:0000313" key="1">
    <source>
        <dbReference type="EMBL" id="KAK4010608.1"/>
    </source>
</evidence>
<accession>A0ABQ9ZCI6</accession>
<comment type="caution">
    <text evidence="1">The sequence shown here is derived from an EMBL/GenBank/DDBJ whole genome shotgun (WGS) entry which is preliminary data.</text>
</comment>
<organism evidence="1 2">
    <name type="scientific">Daphnia magna</name>
    <dbReference type="NCBI Taxonomy" id="35525"/>
    <lineage>
        <taxon>Eukaryota</taxon>
        <taxon>Metazoa</taxon>
        <taxon>Ecdysozoa</taxon>
        <taxon>Arthropoda</taxon>
        <taxon>Crustacea</taxon>
        <taxon>Branchiopoda</taxon>
        <taxon>Diplostraca</taxon>
        <taxon>Cladocera</taxon>
        <taxon>Anomopoda</taxon>
        <taxon>Daphniidae</taxon>
        <taxon>Daphnia</taxon>
    </lineage>
</organism>
<dbReference type="Proteomes" id="UP001234178">
    <property type="component" value="Unassembled WGS sequence"/>
</dbReference>
<protein>
    <submittedName>
        <fullName evidence="1">Uncharacterized protein</fullName>
    </submittedName>
</protein>
<dbReference type="EMBL" id="JAOYFB010000003">
    <property type="protein sequence ID" value="KAK4010608.1"/>
    <property type="molecule type" value="Genomic_DNA"/>
</dbReference>
<keyword evidence="2" id="KW-1185">Reference proteome</keyword>